<keyword evidence="1" id="KW-0472">Membrane</keyword>
<dbReference type="RefSeq" id="WP_337674834.1">
    <property type="nucleotide sequence ID" value="NZ_JAVSGH010000021.1"/>
</dbReference>
<feature type="transmembrane region" description="Helical" evidence="1">
    <location>
        <begin position="170"/>
        <end position="188"/>
    </location>
</feature>
<feature type="transmembrane region" description="Helical" evidence="1">
    <location>
        <begin position="214"/>
        <end position="235"/>
    </location>
</feature>
<sequence>MRELLAAELDKARAGRVWPALIGAGLALAAITVLSLTSDAASGKDAASAATVTDNAVRYWMTMHLFSAIFGALFVTREYASGVIARSVLLSGGRGRLLTAKVVAALGAGLVFAGVAACFAVVAPWTVLPAYDLEPEWTAETWKVLAGVVTVTVLAAPWGVLVGCIARDRVGAVMFLLVTTMAVEPYLHDWLPGVGKYLLTVAMSSVYLDTGGDLLPVPAALAVIAAWLAAAWWTAHRLLGRRDVL</sequence>
<dbReference type="Proteomes" id="UP001181313">
    <property type="component" value="Unassembled WGS sequence"/>
</dbReference>
<feature type="transmembrane region" description="Helical" evidence="1">
    <location>
        <begin position="57"/>
        <end position="76"/>
    </location>
</feature>
<accession>A0ABU3I1E2</accession>
<dbReference type="Pfam" id="PF12730">
    <property type="entry name" value="ABC2_membrane_4"/>
    <property type="match status" value="1"/>
</dbReference>
<evidence type="ECO:0000313" key="3">
    <source>
        <dbReference type="Proteomes" id="UP001181313"/>
    </source>
</evidence>
<keyword evidence="1" id="KW-0812">Transmembrane</keyword>
<name>A0ABU3I1E2_9ACTN</name>
<feature type="transmembrane region" description="Helical" evidence="1">
    <location>
        <begin position="97"/>
        <end position="122"/>
    </location>
</feature>
<feature type="transmembrane region" description="Helical" evidence="1">
    <location>
        <begin position="20"/>
        <end position="37"/>
    </location>
</feature>
<gene>
    <name evidence="2" type="ORF">ROS62_18490</name>
</gene>
<dbReference type="EMBL" id="JAVSGH010000021">
    <property type="protein sequence ID" value="MDT3726766.1"/>
    <property type="molecule type" value="Genomic_DNA"/>
</dbReference>
<protein>
    <submittedName>
        <fullName evidence="2">ABC transporter permease</fullName>
    </submittedName>
</protein>
<proteinExistence type="predicted"/>
<evidence type="ECO:0000313" key="2">
    <source>
        <dbReference type="EMBL" id="MDT3726766.1"/>
    </source>
</evidence>
<keyword evidence="3" id="KW-1185">Reference proteome</keyword>
<evidence type="ECO:0000256" key="1">
    <source>
        <dbReference type="SAM" id="Phobius"/>
    </source>
</evidence>
<organism evidence="2 3">
    <name type="scientific">Streptomyces althioticus subsp. attaecolombicae</name>
    <dbReference type="NCBI Taxonomy" id="3075534"/>
    <lineage>
        <taxon>Bacteria</taxon>
        <taxon>Bacillati</taxon>
        <taxon>Actinomycetota</taxon>
        <taxon>Actinomycetes</taxon>
        <taxon>Kitasatosporales</taxon>
        <taxon>Streptomycetaceae</taxon>
        <taxon>Streptomyces</taxon>
        <taxon>Streptomyces althioticus group</taxon>
    </lineage>
</organism>
<reference evidence="2" key="1">
    <citation type="submission" date="2024-05" db="EMBL/GenBank/DDBJ databases">
        <title>30 novel species of actinomycetes from the DSMZ collection.</title>
        <authorList>
            <person name="Nouioui I."/>
        </authorList>
    </citation>
    <scope>NUCLEOTIDE SEQUENCE</scope>
    <source>
        <strain evidence="2">DSM 41972</strain>
    </source>
</reference>
<keyword evidence="1" id="KW-1133">Transmembrane helix</keyword>
<feature type="transmembrane region" description="Helical" evidence="1">
    <location>
        <begin position="142"/>
        <end position="163"/>
    </location>
</feature>
<comment type="caution">
    <text evidence="2">The sequence shown here is derived from an EMBL/GenBank/DDBJ whole genome shotgun (WGS) entry which is preliminary data.</text>
</comment>